<accession>A0A2I0ATM5</accession>
<reference evidence="7 8" key="1">
    <citation type="journal article" date="2017" name="Nature">
        <title>The Apostasia genome and the evolution of orchids.</title>
        <authorList>
            <person name="Zhang G.Q."/>
            <person name="Liu K.W."/>
            <person name="Li Z."/>
            <person name="Lohaus R."/>
            <person name="Hsiao Y.Y."/>
            <person name="Niu S.C."/>
            <person name="Wang J.Y."/>
            <person name="Lin Y.C."/>
            <person name="Xu Q."/>
            <person name="Chen L.J."/>
            <person name="Yoshida K."/>
            <person name="Fujiwara S."/>
            <person name="Wang Z.W."/>
            <person name="Zhang Y.Q."/>
            <person name="Mitsuda N."/>
            <person name="Wang M."/>
            <person name="Liu G.H."/>
            <person name="Pecoraro L."/>
            <person name="Huang H.X."/>
            <person name="Xiao X.J."/>
            <person name="Lin M."/>
            <person name="Wu X.Y."/>
            <person name="Wu W.L."/>
            <person name="Chen Y.Y."/>
            <person name="Chang S.B."/>
            <person name="Sakamoto S."/>
            <person name="Ohme-Takagi M."/>
            <person name="Yagi M."/>
            <person name="Zeng S.J."/>
            <person name="Shen C.Y."/>
            <person name="Yeh C.M."/>
            <person name="Luo Y.B."/>
            <person name="Tsai W.C."/>
            <person name="Van de Peer Y."/>
            <person name="Liu Z.J."/>
        </authorList>
    </citation>
    <scope>NUCLEOTIDE SEQUENCE [LARGE SCALE GENOMIC DNA]</scope>
    <source>
        <strain evidence="8">cv. Shenzhen</strain>
        <tissue evidence="7">Stem</tissue>
    </source>
</reference>
<evidence type="ECO:0000313" key="7">
    <source>
        <dbReference type="EMBL" id="PKA58866.1"/>
    </source>
</evidence>
<feature type="transmembrane region" description="Helical" evidence="5">
    <location>
        <begin position="125"/>
        <end position="148"/>
    </location>
</feature>
<keyword evidence="3 5" id="KW-1133">Transmembrane helix</keyword>
<protein>
    <submittedName>
        <fullName evidence="7">Phosphatidylinositol N-acetylglucosaminyltransferase subunit P</fullName>
    </submittedName>
</protein>
<dbReference type="EMBL" id="KZ451950">
    <property type="protein sequence ID" value="PKA58866.1"/>
    <property type="molecule type" value="Genomic_DNA"/>
</dbReference>
<organism evidence="7 8">
    <name type="scientific">Apostasia shenzhenica</name>
    <dbReference type="NCBI Taxonomy" id="1088818"/>
    <lineage>
        <taxon>Eukaryota</taxon>
        <taxon>Viridiplantae</taxon>
        <taxon>Streptophyta</taxon>
        <taxon>Embryophyta</taxon>
        <taxon>Tracheophyta</taxon>
        <taxon>Spermatophyta</taxon>
        <taxon>Magnoliopsida</taxon>
        <taxon>Liliopsida</taxon>
        <taxon>Asparagales</taxon>
        <taxon>Orchidaceae</taxon>
        <taxon>Apostasioideae</taxon>
        <taxon>Apostasia</taxon>
    </lineage>
</organism>
<feature type="domain" description="PIG-P" evidence="6">
    <location>
        <begin position="100"/>
        <end position="198"/>
    </location>
</feature>
<sequence length="209" mass="23331">MESPPSSPTSLVVSSPRRTLSLLRERRAGTSTFEAVENKRAAAAGFAEEHGPKPSEVYGFVGSISTVIATGTAFFFLLPLQLFEEMSLISFLFGYLFDSGIYLMWAYIPEPWLHSLGITYYPSKYWALAVPTFAMVAVVLVIAFYIGLNFMITPHPTSFNTIVDEYSREPSKEVRAEGEEPIEPISDVHIYHVNDLMFGQTSIQVSLRT</sequence>
<dbReference type="PANTHER" id="PTHR47681">
    <property type="entry name" value="PHOSPHATIDYLINOSITOL N-ACETYLGLUCOSAMINYLTRANSFERASE SUBUNIT P-RELATED"/>
    <property type="match status" value="1"/>
</dbReference>
<name>A0A2I0ATM5_9ASPA</name>
<comment type="subcellular location">
    <subcellularLocation>
        <location evidence="1">Membrane</location>
        <topology evidence="1">Multi-pass membrane protein</topology>
    </subcellularLocation>
</comment>
<evidence type="ECO:0000256" key="1">
    <source>
        <dbReference type="ARBA" id="ARBA00004141"/>
    </source>
</evidence>
<dbReference type="AlphaFoldDB" id="A0A2I0ATM5"/>
<keyword evidence="7" id="KW-0808">Transferase</keyword>
<feature type="transmembrane region" description="Helical" evidence="5">
    <location>
        <begin position="87"/>
        <end position="105"/>
    </location>
</feature>
<evidence type="ECO:0000259" key="6">
    <source>
        <dbReference type="Pfam" id="PF08510"/>
    </source>
</evidence>
<dbReference type="GO" id="GO:0016020">
    <property type="term" value="C:membrane"/>
    <property type="evidence" value="ECO:0007669"/>
    <property type="project" value="UniProtKB-SubCell"/>
</dbReference>
<dbReference type="Pfam" id="PF08510">
    <property type="entry name" value="PIG-P"/>
    <property type="match status" value="1"/>
</dbReference>
<dbReference type="PANTHER" id="PTHR47681:SF3">
    <property type="entry name" value="PHOSPHATIDYLINOSITOL N-ACETYLGLUCOSAMINYLTRANSFERASE SUBUNIT P-RELATED"/>
    <property type="match status" value="1"/>
</dbReference>
<dbReference type="OrthoDB" id="690928at2759"/>
<keyword evidence="4 5" id="KW-0472">Membrane</keyword>
<dbReference type="InterPro" id="IPR013717">
    <property type="entry name" value="PIG-P"/>
</dbReference>
<keyword evidence="7" id="KW-0328">Glycosyltransferase</keyword>
<dbReference type="GO" id="GO:0016757">
    <property type="term" value="F:glycosyltransferase activity"/>
    <property type="evidence" value="ECO:0007669"/>
    <property type="project" value="UniProtKB-KW"/>
</dbReference>
<dbReference type="STRING" id="1088818.A0A2I0ATM5"/>
<evidence type="ECO:0000256" key="4">
    <source>
        <dbReference type="ARBA" id="ARBA00023136"/>
    </source>
</evidence>
<dbReference type="Proteomes" id="UP000236161">
    <property type="component" value="Unassembled WGS sequence"/>
</dbReference>
<keyword evidence="8" id="KW-1185">Reference proteome</keyword>
<evidence type="ECO:0000256" key="3">
    <source>
        <dbReference type="ARBA" id="ARBA00022989"/>
    </source>
</evidence>
<evidence type="ECO:0000256" key="5">
    <source>
        <dbReference type="SAM" id="Phobius"/>
    </source>
</evidence>
<feature type="transmembrane region" description="Helical" evidence="5">
    <location>
        <begin position="57"/>
        <end position="80"/>
    </location>
</feature>
<keyword evidence="2 5" id="KW-0812">Transmembrane</keyword>
<evidence type="ECO:0000256" key="2">
    <source>
        <dbReference type="ARBA" id="ARBA00022692"/>
    </source>
</evidence>
<gene>
    <name evidence="7" type="ORF">AXF42_Ash000959</name>
</gene>
<proteinExistence type="predicted"/>
<evidence type="ECO:0000313" key="8">
    <source>
        <dbReference type="Proteomes" id="UP000236161"/>
    </source>
</evidence>